<sequence length="180" mass="20536">MGWNHTSGQGMGIEQCSVSLSALELLNATSIRQRKRVPCLSFYTALHNLFWNWKTERKRGGGSHIRTQGSVGKAPVRSSARTRHFLPAWLPFFKRMHSSIWQDRPQTGSFFDKGPDSSASSRHLLSIKVFLFSFSPYRLFLCAVALRSCFVLVAHLNEMHLSPSYRMESKWNGIDWLSVS</sequence>
<organism evidence="1 2">
    <name type="scientific">Drosophila madeirensis</name>
    <name type="common">Fruit fly</name>
    <dbReference type="NCBI Taxonomy" id="30013"/>
    <lineage>
        <taxon>Eukaryota</taxon>
        <taxon>Metazoa</taxon>
        <taxon>Ecdysozoa</taxon>
        <taxon>Arthropoda</taxon>
        <taxon>Hexapoda</taxon>
        <taxon>Insecta</taxon>
        <taxon>Pterygota</taxon>
        <taxon>Neoptera</taxon>
        <taxon>Endopterygota</taxon>
        <taxon>Diptera</taxon>
        <taxon>Brachycera</taxon>
        <taxon>Muscomorpha</taxon>
        <taxon>Ephydroidea</taxon>
        <taxon>Drosophilidae</taxon>
        <taxon>Drosophila</taxon>
        <taxon>Sophophora</taxon>
    </lineage>
</organism>
<evidence type="ECO:0000313" key="2">
    <source>
        <dbReference type="Proteomes" id="UP001500889"/>
    </source>
</evidence>
<keyword evidence="2" id="KW-1185">Reference proteome</keyword>
<proteinExistence type="predicted"/>
<dbReference type="Proteomes" id="UP001500889">
    <property type="component" value="Chromosome A"/>
</dbReference>
<gene>
    <name evidence="1" type="ORF">DMAD_00843</name>
</gene>
<dbReference type="EMBL" id="AP029266">
    <property type="protein sequence ID" value="BFG00980.1"/>
    <property type="molecule type" value="Genomic_DNA"/>
</dbReference>
<accession>A0AAU9G083</accession>
<protein>
    <submittedName>
        <fullName evidence="1">Uncharacterized protein</fullName>
    </submittedName>
</protein>
<name>A0AAU9G083_DROMD</name>
<reference evidence="1 2" key="1">
    <citation type="submission" date="2024-02" db="EMBL/GenBank/DDBJ databases">
        <title>A chromosome-level genome assembly of Drosophila madeirensis, a fruit fly species endemic to Madeira island.</title>
        <authorList>
            <person name="Tomihara K."/>
            <person name="Llopart A."/>
            <person name="Yamamoto D."/>
        </authorList>
    </citation>
    <scope>NUCLEOTIDE SEQUENCE [LARGE SCALE GENOMIC DNA]</scope>
    <source>
        <strain evidence="1 2">RF1</strain>
    </source>
</reference>
<dbReference type="AlphaFoldDB" id="A0AAU9G083"/>
<evidence type="ECO:0000313" key="1">
    <source>
        <dbReference type="EMBL" id="BFG00980.1"/>
    </source>
</evidence>